<dbReference type="Pfam" id="PF00169">
    <property type="entry name" value="PH"/>
    <property type="match status" value="1"/>
</dbReference>
<dbReference type="PANTHER" id="PTHR10194:SF3">
    <property type="entry name" value="RASGAP-ACTIVATING-LIKE PROTEIN 1"/>
    <property type="match status" value="1"/>
</dbReference>
<dbReference type="InterPro" id="IPR037776">
    <property type="entry name" value="RASAL_RasGAP"/>
</dbReference>
<evidence type="ECO:0000256" key="1">
    <source>
        <dbReference type="ARBA" id="ARBA00022468"/>
    </source>
</evidence>
<dbReference type="PROSITE" id="PS50004">
    <property type="entry name" value="C2"/>
    <property type="match status" value="2"/>
</dbReference>
<dbReference type="SMART" id="SM00323">
    <property type="entry name" value="RasGAP"/>
    <property type="match status" value="1"/>
</dbReference>
<accession>Q4T1V0</accession>
<evidence type="ECO:0000256" key="5">
    <source>
        <dbReference type="ARBA" id="ARBA00022833"/>
    </source>
</evidence>
<dbReference type="CDD" id="cd13369">
    <property type="entry name" value="PH_RASAL1"/>
    <property type="match status" value="1"/>
</dbReference>
<dbReference type="SUPFAM" id="SSF50729">
    <property type="entry name" value="PH domain-like"/>
    <property type="match status" value="1"/>
</dbReference>
<organism evidence="10">
    <name type="scientific">Tetraodon nigroviridis</name>
    <name type="common">Spotted green pufferfish</name>
    <name type="synonym">Chelonodon nigroviridis</name>
    <dbReference type="NCBI Taxonomy" id="99883"/>
    <lineage>
        <taxon>Eukaryota</taxon>
        <taxon>Metazoa</taxon>
        <taxon>Chordata</taxon>
        <taxon>Craniata</taxon>
        <taxon>Vertebrata</taxon>
        <taxon>Euteleostomi</taxon>
        <taxon>Actinopterygii</taxon>
        <taxon>Neopterygii</taxon>
        <taxon>Teleostei</taxon>
        <taxon>Neoteleostei</taxon>
        <taxon>Acanthomorphata</taxon>
        <taxon>Eupercaria</taxon>
        <taxon>Tetraodontiformes</taxon>
        <taxon>Tetradontoidea</taxon>
        <taxon>Tetraodontidae</taxon>
        <taxon>Tetraodon</taxon>
    </lineage>
</organism>
<dbReference type="Gene3D" id="1.10.506.10">
    <property type="entry name" value="GTPase Activation - p120gap, domain 1"/>
    <property type="match status" value="2"/>
</dbReference>
<feature type="non-terminal residue" evidence="10">
    <location>
        <position position="1"/>
    </location>
</feature>
<dbReference type="InterPro" id="IPR039360">
    <property type="entry name" value="Ras_GTPase"/>
</dbReference>
<feature type="domain" description="C2" evidence="8">
    <location>
        <begin position="1"/>
        <end position="67"/>
    </location>
</feature>
<dbReference type="Pfam" id="PF00168">
    <property type="entry name" value="C2"/>
    <property type="match status" value="2"/>
</dbReference>
<dbReference type="InterPro" id="IPR000008">
    <property type="entry name" value="C2_dom"/>
</dbReference>
<dbReference type="CDD" id="cd05135">
    <property type="entry name" value="RasGAP_RASAL"/>
    <property type="match status" value="1"/>
</dbReference>
<dbReference type="Pfam" id="PF00616">
    <property type="entry name" value="RasGAP"/>
    <property type="match status" value="1"/>
</dbReference>
<reference evidence="10" key="1">
    <citation type="journal article" date="2004" name="Nature">
        <title>Genome duplication in the teleost fish Tetraodon nigroviridis reveals the early vertebrate proto-karyotype.</title>
        <authorList>
            <person name="Jaillon O."/>
            <person name="Aury J.-M."/>
            <person name="Brunet F."/>
            <person name="Petit J.-L."/>
            <person name="Stange-Thomann N."/>
            <person name="Mauceli E."/>
            <person name="Bouneau L."/>
            <person name="Fischer C."/>
            <person name="Ozouf-Costaz C."/>
            <person name="Bernot A."/>
            <person name="Nicaud S."/>
            <person name="Jaffe D."/>
            <person name="Fisher S."/>
            <person name="Lutfalla G."/>
            <person name="Dossat C."/>
            <person name="Segurens B."/>
            <person name="Dasilva C."/>
            <person name="Salanoubat M."/>
            <person name="Levy M."/>
            <person name="Boudet N."/>
            <person name="Castellano S."/>
            <person name="Anthouard V."/>
            <person name="Jubin C."/>
            <person name="Castelli V."/>
            <person name="Katinka M."/>
            <person name="Vacherie B."/>
            <person name="Biemont C."/>
            <person name="Skalli Z."/>
            <person name="Cattolico L."/>
            <person name="Poulain J."/>
            <person name="De Berardinis V."/>
            <person name="Cruaud C."/>
            <person name="Duprat S."/>
            <person name="Brottier P."/>
            <person name="Coutanceau J.-P."/>
            <person name="Gouzy J."/>
            <person name="Parra G."/>
            <person name="Lardier G."/>
            <person name="Chapple C."/>
            <person name="McKernan K.J."/>
            <person name="McEwan P."/>
            <person name="Bosak S."/>
            <person name="Kellis M."/>
            <person name="Volff J.-N."/>
            <person name="Guigo R."/>
            <person name="Zody M.C."/>
            <person name="Mesirov J."/>
            <person name="Lindblad-Toh K."/>
            <person name="Birren B."/>
            <person name="Nusbaum C."/>
            <person name="Kahn D."/>
            <person name="Robinson-Rechavi M."/>
            <person name="Laudet V."/>
            <person name="Schachter V."/>
            <person name="Quetier F."/>
            <person name="Saurin W."/>
            <person name="Scarpelli C."/>
            <person name="Wincker P."/>
            <person name="Lander E.S."/>
            <person name="Weissenbach J."/>
            <person name="Roest Crollius H."/>
        </authorList>
    </citation>
    <scope>NUCLEOTIDE SEQUENCE [LARGE SCALE GENOMIC DNA]</scope>
</reference>
<dbReference type="PANTHER" id="PTHR10194">
    <property type="entry name" value="RAS GTPASE-ACTIVATING PROTEINS"/>
    <property type="match status" value="1"/>
</dbReference>
<feature type="domain" description="PH" evidence="7">
    <location>
        <begin position="536"/>
        <end position="643"/>
    </location>
</feature>
<protein>
    <submittedName>
        <fullName evidence="10">(spotted green pufferfish) hypothetical protein</fullName>
    </submittedName>
</protein>
<dbReference type="Gene3D" id="2.30.29.30">
    <property type="entry name" value="Pleckstrin-homology domain (PH domain)/Phosphotyrosine-binding domain (PTB)"/>
    <property type="match status" value="1"/>
</dbReference>
<keyword evidence="2" id="KW-0479">Metal-binding</keyword>
<dbReference type="SMART" id="SM00239">
    <property type="entry name" value="C2"/>
    <property type="match status" value="2"/>
</dbReference>
<dbReference type="PROSITE" id="PS50018">
    <property type="entry name" value="RAS_GTPASE_ACTIV_2"/>
    <property type="match status" value="1"/>
</dbReference>
<keyword evidence="3" id="KW-0677">Repeat</keyword>
<gene>
    <name evidence="10" type="ORF">GSTENG00008632001</name>
</gene>
<dbReference type="Pfam" id="PF00779">
    <property type="entry name" value="BTK"/>
    <property type="match status" value="1"/>
</dbReference>
<dbReference type="GO" id="GO:0035556">
    <property type="term" value="P:intracellular signal transduction"/>
    <property type="evidence" value="ECO:0007669"/>
    <property type="project" value="InterPro"/>
</dbReference>
<dbReference type="InterPro" id="IPR001562">
    <property type="entry name" value="Znf_Btk_motif"/>
</dbReference>
<evidence type="ECO:0000256" key="4">
    <source>
        <dbReference type="ARBA" id="ARBA00022771"/>
    </source>
</evidence>
<dbReference type="InterPro" id="IPR008936">
    <property type="entry name" value="Rho_GTPase_activation_prot"/>
</dbReference>
<evidence type="ECO:0000259" key="9">
    <source>
        <dbReference type="PROSITE" id="PS50018"/>
    </source>
</evidence>
<evidence type="ECO:0000313" key="10">
    <source>
        <dbReference type="EMBL" id="CAF93132.1"/>
    </source>
</evidence>
<dbReference type="SUPFAM" id="SSF49562">
    <property type="entry name" value="C2 domain (Calcium/lipid-binding domain, CaLB)"/>
    <property type="match status" value="2"/>
</dbReference>
<dbReference type="EMBL" id="CAAE01010467">
    <property type="protein sequence ID" value="CAF93132.1"/>
    <property type="molecule type" value="Genomic_DNA"/>
</dbReference>
<dbReference type="SUPFAM" id="SSF48350">
    <property type="entry name" value="GTPase activation domain, GAP"/>
    <property type="match status" value="1"/>
</dbReference>
<comment type="caution">
    <text evidence="10">The sequence shown here is derived from an EMBL/GenBank/DDBJ whole genome shotgun (WGS) entry which is preliminary data.</text>
</comment>
<reference evidence="10" key="2">
    <citation type="submission" date="2004-02" db="EMBL/GenBank/DDBJ databases">
        <authorList>
            <consortium name="Genoscope"/>
            <consortium name="Whitehead Institute Centre for Genome Research"/>
        </authorList>
    </citation>
    <scope>NUCLEOTIDE SEQUENCE</scope>
</reference>
<dbReference type="InterPro" id="IPR001936">
    <property type="entry name" value="RasGAP_dom"/>
</dbReference>
<feature type="domain" description="C2" evidence="8">
    <location>
        <begin position="78"/>
        <end position="223"/>
    </location>
</feature>
<dbReference type="InterPro" id="IPR001849">
    <property type="entry name" value="PH_domain"/>
</dbReference>
<dbReference type="PROSITE" id="PS00509">
    <property type="entry name" value="RAS_GTPASE_ACTIV_1"/>
    <property type="match status" value="1"/>
</dbReference>
<evidence type="ECO:0000259" key="8">
    <source>
        <dbReference type="PROSITE" id="PS50004"/>
    </source>
</evidence>
<evidence type="ECO:0000256" key="3">
    <source>
        <dbReference type="ARBA" id="ARBA00022737"/>
    </source>
</evidence>
<keyword evidence="1" id="KW-0343">GTPase activation</keyword>
<dbReference type="KEGG" id="tng:GSTEN00008632G001"/>
<dbReference type="PROSITE" id="PS51113">
    <property type="entry name" value="ZF_BTK"/>
    <property type="match status" value="1"/>
</dbReference>
<sequence>VSRTATVWKTLNPFWGEEYTLHLPMGFHSLSFHVMDEDTIGHDDVIGKITLAKDVIGSQAKGLDSWVNLTRVDPDEEVQGEIHLCLELLKGAEKTSVRCKVIEARDLAPRDISGTSDPFARFIFNNHSAETSIIKKTRFPHWDETLELDLRPGGCSVIDGTIICGGLGLGHGGQKRSSWESGNLGALRLKVRLIEDHILPSVYYQPLIHLLVESVVAPAEVEDSSALTMLEEVTTVESRQDVAMTLVKIYLGQRLVVPFLDYLNTREVQHTTDPNTLFRSNSLASKAMEQFMKVSRGMHVGMPYLHEVLKPIINRIFDERKYIELDPCKITLNRRRISFKGAVSEEEVRDSSVEMLQDYLSSITEAIVGSVSQCPPVMRVTFKQLHKRVEERFTEPENEVGPHSKCTFSHSGNADRCRVFMLKLHCRQDVKYLAISGFFFLRFFAPAILTPKLFQLREQHADTRTSRTLLLLAKALQSVGNLGLQLGQGKEQWMEPLHPIIRLSVASVKEFLDRLIDIDHDIVSELPQRAVFLPSVTVKEGYLHKFKTEGPQLLSRFAFKKRYFWLTSETLTYAKSPDWQVRSSIPIQCVCAVERVDENAFQQQNVMQLVTQNNVGEVHIVYIQCKNVNELNQWLSAIRKVSIYNERMLPSFHPGTHRSGKWSCCLQADRNVTGCSRTHSVTLGDWSDPLDPDVETQTIYKQLFQGRDKLRKKYLERAESNQTTNTQEKIHPDGAKGAVRLSAAARLLAVMEDLERAHAAFQRTEKE</sequence>
<proteinExistence type="predicted"/>
<dbReference type="GO" id="GO:0046580">
    <property type="term" value="P:negative regulation of Ras protein signal transduction"/>
    <property type="evidence" value="ECO:0007669"/>
    <property type="project" value="InterPro"/>
</dbReference>
<dbReference type="OrthoDB" id="1562946at2759"/>
<feature type="non-terminal residue" evidence="10">
    <location>
        <position position="767"/>
    </location>
</feature>
<evidence type="ECO:0000259" key="7">
    <source>
        <dbReference type="PROSITE" id="PS50003"/>
    </source>
</evidence>
<dbReference type="InterPro" id="IPR023152">
    <property type="entry name" value="RasGAP_CS"/>
</dbReference>
<dbReference type="SMART" id="SM00107">
    <property type="entry name" value="BTK"/>
    <property type="match status" value="1"/>
</dbReference>
<dbReference type="GO" id="GO:0008270">
    <property type="term" value="F:zinc ion binding"/>
    <property type="evidence" value="ECO:0007669"/>
    <property type="project" value="UniProtKB-KW"/>
</dbReference>
<dbReference type="AlphaFoldDB" id="Q4T1V0"/>
<dbReference type="SMART" id="SM00233">
    <property type="entry name" value="PH"/>
    <property type="match status" value="1"/>
</dbReference>
<evidence type="ECO:0000256" key="6">
    <source>
        <dbReference type="PROSITE-ProRule" id="PRU00432"/>
    </source>
</evidence>
<evidence type="ECO:0000256" key="2">
    <source>
        <dbReference type="ARBA" id="ARBA00022723"/>
    </source>
</evidence>
<keyword evidence="4 6" id="KW-0863">Zinc-finger</keyword>
<dbReference type="InterPro" id="IPR035892">
    <property type="entry name" value="C2_domain_sf"/>
</dbReference>
<dbReference type="PROSITE" id="PS50003">
    <property type="entry name" value="PH_DOMAIN"/>
    <property type="match status" value="1"/>
</dbReference>
<dbReference type="Gene3D" id="2.60.40.150">
    <property type="entry name" value="C2 domain"/>
    <property type="match status" value="2"/>
</dbReference>
<keyword evidence="5" id="KW-0862">Zinc</keyword>
<name>Q4T1V0_TETNG</name>
<dbReference type="FunFam" id="2.30.29.30:FF:000283">
    <property type="entry name" value="Ras GTPase-activating protein 4 isoform 1"/>
    <property type="match status" value="1"/>
</dbReference>
<feature type="domain" description="Ras-GAP" evidence="9">
    <location>
        <begin position="238"/>
        <end position="481"/>
    </location>
</feature>
<dbReference type="InterPro" id="IPR011993">
    <property type="entry name" value="PH-like_dom_sf"/>
</dbReference>
<dbReference type="GO" id="GO:0005096">
    <property type="term" value="F:GTPase activator activity"/>
    <property type="evidence" value="ECO:0007669"/>
    <property type="project" value="UniProtKB-KW"/>
</dbReference>
<dbReference type="GO" id="GO:0071277">
    <property type="term" value="P:cellular response to calcium ion"/>
    <property type="evidence" value="ECO:0007669"/>
    <property type="project" value="InterPro"/>
</dbReference>